<name>A0A6G1JTH1_9PLEO</name>
<dbReference type="SUPFAM" id="SSF48371">
    <property type="entry name" value="ARM repeat"/>
    <property type="match status" value="1"/>
</dbReference>
<dbReference type="OrthoDB" id="2549237at2759"/>
<accession>A0A6G1JTH1</accession>
<protein>
    <submittedName>
        <fullName evidence="1">Uncharacterized protein</fullName>
    </submittedName>
</protein>
<dbReference type="Proteomes" id="UP000799428">
    <property type="component" value="Unassembled WGS sequence"/>
</dbReference>
<evidence type="ECO:0000313" key="2">
    <source>
        <dbReference type="Proteomes" id="UP000799428"/>
    </source>
</evidence>
<gene>
    <name evidence="1" type="ORF">K504DRAFT_463266</name>
</gene>
<evidence type="ECO:0000313" key="1">
    <source>
        <dbReference type="EMBL" id="KAF2703838.1"/>
    </source>
</evidence>
<keyword evidence="2" id="KW-1185">Reference proteome</keyword>
<organism evidence="1 2">
    <name type="scientific">Pleomassaria siparia CBS 279.74</name>
    <dbReference type="NCBI Taxonomy" id="1314801"/>
    <lineage>
        <taxon>Eukaryota</taxon>
        <taxon>Fungi</taxon>
        <taxon>Dikarya</taxon>
        <taxon>Ascomycota</taxon>
        <taxon>Pezizomycotina</taxon>
        <taxon>Dothideomycetes</taxon>
        <taxon>Pleosporomycetidae</taxon>
        <taxon>Pleosporales</taxon>
        <taxon>Pleomassariaceae</taxon>
        <taxon>Pleomassaria</taxon>
    </lineage>
</organism>
<sequence length="1638" mass="185642">MSSSLDTRTIRASTQSDLAQHLRHVRKTSSDSTITRQLLKAIECGSILPSAFAVWLGVSRSPHAVTQAWKQKFSVQIRHFGTKRLSKLLHSPQWSQIWESLGGTQGLLDCFSDFSVLEVKNVCLVIGASINGQDLEEKRERVTELLQALMPRLFPHTQSQTPDLRPLFKIYQHLVPGCTPDLVTSVLNHKVGREWSHFHIQHLFRTHPGVLRDLSLQTVFNNRLDGGQWLMPLIKNQPPTTGAYPKFSASMQFSLDVLRLLVKEETSAFPEDNFVESLAEPLLKRALRKRVDWTYIEEMFDLIVYYLKIHPVAASKLQINCGRLLHFAAICWSNRAELFESSFTALLSLWHKGQTSSVVQISSLEVLLKSVAKFRRYDLLRFCYKTLTAKNIDYEKDLKEAEGSLLPRLLDNLQPEQALGLFTRLRRARGDKGLVHIGPPGLSITGVASVPDERMGDADMFQVVLMQRNGDAQNSELHSEKAKRFAGEAEQLARTRLEDQKKRAMSSSDQSHRAHYAQSALSYSIASRSLQLYKETQIWARRFIRDPLTARLLHCHYPDEAIGLLAGIPVELTKNDRPSDIRLRIEEANEILLDLFETMRLALREPSFAKQHWGGALGVFPQVVEERMRRSASLKKVVDQSDDEVYDVIWKDTLAMLLTLEEEALKGDIERLGVDGLGGPLSWRSQWSGELKNAEPSTYRFLDDLARARNELWITYRPSVHPGVTTLPDPFPRGLPIQHLTGPHLIANPALENHCPYLSARANAAVYLNPTAALTLVPTDKETRAAIGLFVDDFGWALRMLMAESREAEAKERLNKAYAHLIGPLSEARMSRAEALRYWYTMRTNHDILSKLWPSLPDSDQASGRWSAIFPQIDDPTETEEWNPMPPPKSEIKSRPLELTYIDLSKLMPRAVEPPTIRSDIYPGTCEIPGQNFDQNPPWSASRPASEGEILAALLYLDAQNSTTSRILASPFPSTEDVRYPSVYLDETFLSTEDSPGSRKCAIEYLTRYNRLIPPSLIAQLAQNTMSTMADAAPGEISSAYLERDAFLLLHLLSMSDRPSLASELIVKTIIEHPEASSWHRRLLSGTFLRRLPASDAKECFEALATSIIAKLEEQADTKKSTHVQDAPEQPLVKVTTVKYLAQLLQKSDFVSEDLSLSVLSILAHKSSHLDIRKAVVNCLLNLLEAATMDRAQNILAVLEDSISIAGNLNERHPITAQDWKVAEETLDLPEVANGFDSETSPILHTLTSFFRDEPPPRLGLERDDKELDVKHRKAFFERIILPSLEILKHETTRWVNLFLRKHGIDDEAQEKLSIRPLPKGLLPLVELASSYLPAAYLEEYIEGCIFNISPPPAIKELNKRLDKDAVLQTHHSIKFWHSLTSSAKHRIHFPKYPLAALLAKPSALPEETGITTKKVQESFLRIATALVWNDGPRYKVLNAFVQRHLRPTRFDRKWLEGQKPIVEAFYMYVETLRTKDWERDAKRQPLVLPDTFPYRLWLLKYPQDDPTTPSTNGPLTPEEEAKCKVLADVLAKTVDQICGRIYHVKFERIKQALKTYVTGKYRWAVACYLGNIEKTRLSWLTRPDELRVELAAWLFTESVAPREFEGKKRVESVLASWSVAESEEIRRLGLTTTCGPS</sequence>
<dbReference type="InterPro" id="IPR016024">
    <property type="entry name" value="ARM-type_fold"/>
</dbReference>
<proteinExistence type="predicted"/>
<reference evidence="1" key="1">
    <citation type="journal article" date="2020" name="Stud. Mycol.">
        <title>101 Dothideomycetes genomes: a test case for predicting lifestyles and emergence of pathogens.</title>
        <authorList>
            <person name="Haridas S."/>
            <person name="Albert R."/>
            <person name="Binder M."/>
            <person name="Bloem J."/>
            <person name="Labutti K."/>
            <person name="Salamov A."/>
            <person name="Andreopoulos B."/>
            <person name="Baker S."/>
            <person name="Barry K."/>
            <person name="Bills G."/>
            <person name="Bluhm B."/>
            <person name="Cannon C."/>
            <person name="Castanera R."/>
            <person name="Culley D."/>
            <person name="Daum C."/>
            <person name="Ezra D."/>
            <person name="Gonzalez J."/>
            <person name="Henrissat B."/>
            <person name="Kuo A."/>
            <person name="Liang C."/>
            <person name="Lipzen A."/>
            <person name="Lutzoni F."/>
            <person name="Magnuson J."/>
            <person name="Mondo S."/>
            <person name="Nolan M."/>
            <person name="Ohm R."/>
            <person name="Pangilinan J."/>
            <person name="Park H.-J."/>
            <person name="Ramirez L."/>
            <person name="Alfaro M."/>
            <person name="Sun H."/>
            <person name="Tritt A."/>
            <person name="Yoshinaga Y."/>
            <person name="Zwiers L.-H."/>
            <person name="Turgeon B."/>
            <person name="Goodwin S."/>
            <person name="Spatafora J."/>
            <person name="Crous P."/>
            <person name="Grigoriev I."/>
        </authorList>
    </citation>
    <scope>NUCLEOTIDE SEQUENCE</scope>
    <source>
        <strain evidence="1">CBS 279.74</strain>
    </source>
</reference>
<dbReference type="EMBL" id="MU005785">
    <property type="protein sequence ID" value="KAF2703838.1"/>
    <property type="molecule type" value="Genomic_DNA"/>
</dbReference>